<dbReference type="PANTHER" id="PTHR40516:SF1">
    <property type="entry name" value="ANTITOXIN CHPS-RELATED"/>
    <property type="match status" value="1"/>
</dbReference>
<sequence>MSDVYGKQHAEPKSGKKRAILNVVVRTWGDGLGLQIPSAFIEAMDLHDGSLVEVSLNVEGLLITKSRQEQLEELITRITPQNMHGEHFFGTIGKEV</sequence>
<dbReference type="InterPro" id="IPR037914">
    <property type="entry name" value="SpoVT-AbrB_sf"/>
</dbReference>
<proteinExistence type="predicted"/>
<dbReference type="PANTHER" id="PTHR40516">
    <property type="entry name" value="ANTITOXIN CHPS-RELATED"/>
    <property type="match status" value="1"/>
</dbReference>
<name>A0ABY4DAV5_9SPIR</name>
<protein>
    <recommendedName>
        <fullName evidence="1">SpoVT-AbrB domain-containing protein</fullName>
    </recommendedName>
</protein>
<reference evidence="3" key="1">
    <citation type="journal article" date="2024" name="J Bioinform Genom">
        <title>Complete genome sequence of the type strain bacterium Sphaerochaeta associata GLS2t (VKM B-2742)t.</title>
        <authorList>
            <person name="Troshina O.Y."/>
            <person name="Tepeeva A.N."/>
            <person name="Arzamasceva V.O."/>
            <person name="Whitman W.B."/>
            <person name="Varghese N."/>
            <person name="Shapiro N."/>
            <person name="Woyke T."/>
            <person name="Kripides N.C."/>
            <person name="Vasilenko O.V."/>
        </authorList>
    </citation>
    <scope>NUCLEOTIDE SEQUENCE [LARGE SCALE GENOMIC DNA]</scope>
    <source>
        <strain evidence="3">GLS2T</strain>
    </source>
</reference>
<feature type="domain" description="SpoVT-AbrB" evidence="1">
    <location>
        <begin position="26"/>
        <end position="71"/>
    </location>
</feature>
<evidence type="ECO:0000313" key="2">
    <source>
        <dbReference type="EMBL" id="UOM51409.1"/>
    </source>
</evidence>
<dbReference type="Proteomes" id="UP000829708">
    <property type="component" value="Chromosome"/>
</dbReference>
<dbReference type="SMART" id="SM00966">
    <property type="entry name" value="SpoVT_AbrB"/>
    <property type="match status" value="1"/>
</dbReference>
<evidence type="ECO:0000259" key="1">
    <source>
        <dbReference type="SMART" id="SM00966"/>
    </source>
</evidence>
<accession>A0ABY4DAV5</accession>
<keyword evidence="3" id="KW-1185">Reference proteome</keyword>
<organism evidence="2 3">
    <name type="scientific">Sphaerochaeta associata</name>
    <dbReference type="NCBI Taxonomy" id="1129264"/>
    <lineage>
        <taxon>Bacteria</taxon>
        <taxon>Pseudomonadati</taxon>
        <taxon>Spirochaetota</taxon>
        <taxon>Spirochaetia</taxon>
        <taxon>Spirochaetales</taxon>
        <taxon>Sphaerochaetaceae</taxon>
        <taxon>Sphaerochaeta</taxon>
    </lineage>
</organism>
<dbReference type="InterPro" id="IPR007159">
    <property type="entry name" value="SpoVT-AbrB_dom"/>
</dbReference>
<dbReference type="Gene3D" id="2.10.260.10">
    <property type="match status" value="1"/>
</dbReference>
<dbReference type="RefSeq" id="WP_244772778.1">
    <property type="nucleotide sequence ID" value="NZ_CP094929.1"/>
</dbReference>
<dbReference type="SUPFAM" id="SSF89447">
    <property type="entry name" value="AbrB/MazE/MraZ-like"/>
    <property type="match status" value="1"/>
</dbReference>
<evidence type="ECO:0000313" key="3">
    <source>
        <dbReference type="Proteomes" id="UP000829708"/>
    </source>
</evidence>
<dbReference type="InterPro" id="IPR039052">
    <property type="entry name" value="Antitox_PemI-like"/>
</dbReference>
<gene>
    <name evidence="2" type="ORF">MUG09_01310</name>
</gene>
<dbReference type="EMBL" id="CP094929">
    <property type="protein sequence ID" value="UOM51409.1"/>
    <property type="molecule type" value="Genomic_DNA"/>
</dbReference>